<dbReference type="EMBL" id="VLKP01000014">
    <property type="protein sequence ID" value="TWI06825.1"/>
    <property type="molecule type" value="Genomic_DNA"/>
</dbReference>
<keyword evidence="1 3" id="KW-0489">Methyltransferase</keyword>
<dbReference type="AlphaFoldDB" id="A0A562LGV0"/>
<keyword evidence="2 3" id="KW-0808">Transferase</keyword>
<dbReference type="RefSeq" id="WP_338419424.1">
    <property type="nucleotide sequence ID" value="NZ_VLKP01000014.1"/>
</dbReference>
<name>A0A562LGV0_9GAMM</name>
<dbReference type="GO" id="GO:0035243">
    <property type="term" value="F:protein-arginine omega-N symmetric methyltransferase activity"/>
    <property type="evidence" value="ECO:0007669"/>
    <property type="project" value="TreeGrafter"/>
</dbReference>
<protein>
    <submittedName>
        <fullName evidence="3">SAM-dependent MidA family methyltransferase</fullName>
    </submittedName>
</protein>
<dbReference type="InterPro" id="IPR029063">
    <property type="entry name" value="SAM-dependent_MTases_sf"/>
</dbReference>
<reference evidence="3 4" key="1">
    <citation type="journal article" date="2015" name="Stand. Genomic Sci.">
        <title>Genomic Encyclopedia of Bacterial and Archaeal Type Strains, Phase III: the genomes of soil and plant-associated and newly described type strains.</title>
        <authorList>
            <person name="Whitman W.B."/>
            <person name="Woyke T."/>
            <person name="Klenk H.P."/>
            <person name="Zhou Y."/>
            <person name="Lilburn T.G."/>
            <person name="Beck B.J."/>
            <person name="De Vos P."/>
            <person name="Vandamme P."/>
            <person name="Eisen J.A."/>
            <person name="Garrity G."/>
            <person name="Hugenholtz P."/>
            <person name="Kyrpides N.C."/>
        </authorList>
    </citation>
    <scope>NUCLEOTIDE SEQUENCE [LARGE SCALE GENOMIC DNA]</scope>
    <source>
        <strain evidence="3 4">CGMCC 1.10136</strain>
    </source>
</reference>
<accession>A0A562LGV0</accession>
<dbReference type="InterPro" id="IPR003788">
    <property type="entry name" value="NDUFAF7"/>
</dbReference>
<dbReference type="PANTHER" id="PTHR12049">
    <property type="entry name" value="PROTEIN ARGININE METHYLTRANSFERASE NDUFAF7, MITOCHONDRIAL"/>
    <property type="match status" value="1"/>
</dbReference>
<dbReference type="Proteomes" id="UP000316471">
    <property type="component" value="Unassembled WGS sequence"/>
</dbReference>
<evidence type="ECO:0000313" key="4">
    <source>
        <dbReference type="Proteomes" id="UP000316471"/>
    </source>
</evidence>
<dbReference type="GO" id="GO:0032259">
    <property type="term" value="P:methylation"/>
    <property type="evidence" value="ECO:0007669"/>
    <property type="project" value="UniProtKB-KW"/>
</dbReference>
<organism evidence="3 4">
    <name type="scientific">Aerolutibacter ruishenii</name>
    <dbReference type="NCBI Taxonomy" id="686800"/>
    <lineage>
        <taxon>Bacteria</taxon>
        <taxon>Pseudomonadati</taxon>
        <taxon>Pseudomonadota</taxon>
        <taxon>Gammaproteobacteria</taxon>
        <taxon>Lysobacterales</taxon>
        <taxon>Lysobacteraceae</taxon>
        <taxon>Aerolutibacter</taxon>
    </lineage>
</organism>
<sequence>MNLQLPEPDADALAHSARLTAAIQDEIAASEAGVIPFSRYMELALYAPGLGYYSAGATKFGDAGDFVTAPELGPVFAACVAEAVAPVLQQLGPEALFLELGGGTGAFAEVALKRLMELDALPNRYLILEPSAQLRVRQRERLRERLVPPLFDLVEWVDGPVPHDWIGVLFANEVIDALPTPRFAVEAGEVYEEHVALEDGRLVRVLRPADGFLGAAVRHLQGGLQAPLPDGYRSEVLPQLPYWIQAVSGGMKAGAMLFVDYGYVRGEYYLPERDEGTLRAFYRHRMHGDPMLWPGLQDLTASVDFTALAEAGVGAGFDLAGYCSQASFLLGNGLAGVLARIEALDDEVERLRRHQEIKRLTLPSEMGERFQVMGFEKGVEFGAAFLVGDLSFRL</sequence>
<proteinExistence type="predicted"/>
<dbReference type="Pfam" id="PF02636">
    <property type="entry name" value="Methyltransf_28"/>
    <property type="match status" value="1"/>
</dbReference>
<gene>
    <name evidence="3" type="ORF">IP93_02817</name>
</gene>
<dbReference type="InterPro" id="IPR038375">
    <property type="entry name" value="NDUFAF7_sf"/>
</dbReference>
<dbReference type="Gene3D" id="3.40.50.12710">
    <property type="match status" value="1"/>
</dbReference>
<dbReference type="PANTHER" id="PTHR12049:SF7">
    <property type="entry name" value="PROTEIN ARGININE METHYLTRANSFERASE NDUFAF7, MITOCHONDRIAL"/>
    <property type="match status" value="1"/>
</dbReference>
<evidence type="ECO:0000313" key="3">
    <source>
        <dbReference type="EMBL" id="TWI06825.1"/>
    </source>
</evidence>
<comment type="caution">
    <text evidence="3">The sequence shown here is derived from an EMBL/GenBank/DDBJ whole genome shotgun (WGS) entry which is preliminary data.</text>
</comment>
<evidence type="ECO:0000256" key="2">
    <source>
        <dbReference type="ARBA" id="ARBA00022679"/>
    </source>
</evidence>
<dbReference type="SUPFAM" id="SSF53335">
    <property type="entry name" value="S-adenosyl-L-methionine-dependent methyltransferases"/>
    <property type="match status" value="1"/>
</dbReference>
<keyword evidence="4" id="KW-1185">Reference proteome</keyword>
<evidence type="ECO:0000256" key="1">
    <source>
        <dbReference type="ARBA" id="ARBA00022603"/>
    </source>
</evidence>